<gene>
    <name evidence="3" type="ORF">FD19_GL001320</name>
</gene>
<dbReference type="EMBL" id="AYZK01000003">
    <property type="protein sequence ID" value="KRM87166.1"/>
    <property type="molecule type" value="Genomic_DNA"/>
</dbReference>
<dbReference type="Gene3D" id="1.10.260.40">
    <property type="entry name" value="lambda repressor-like DNA-binding domains"/>
    <property type="match status" value="1"/>
</dbReference>
<feature type="domain" description="HTH cro/C1-type" evidence="2">
    <location>
        <begin position="29"/>
        <end position="69"/>
    </location>
</feature>
<evidence type="ECO:0000313" key="3">
    <source>
        <dbReference type="EMBL" id="KRM87166.1"/>
    </source>
</evidence>
<protein>
    <recommendedName>
        <fullName evidence="2">HTH cro/C1-type domain-containing protein</fullName>
    </recommendedName>
</protein>
<reference evidence="3 4" key="1">
    <citation type="journal article" date="2015" name="Genome Announc.">
        <title>Expanding the biotechnology potential of lactobacilli through comparative genomics of 213 strains and associated genera.</title>
        <authorList>
            <person name="Sun Z."/>
            <person name="Harris H.M."/>
            <person name="McCann A."/>
            <person name="Guo C."/>
            <person name="Argimon S."/>
            <person name="Zhang W."/>
            <person name="Yang X."/>
            <person name="Jeffery I.B."/>
            <person name="Cooney J.C."/>
            <person name="Kagawa T.F."/>
            <person name="Liu W."/>
            <person name="Song Y."/>
            <person name="Salvetti E."/>
            <person name="Wrobel A."/>
            <person name="Rasinkangas P."/>
            <person name="Parkhill J."/>
            <person name="Rea M.C."/>
            <person name="O'Sullivan O."/>
            <person name="Ritari J."/>
            <person name="Douillard F.P."/>
            <person name="Paul Ross R."/>
            <person name="Yang R."/>
            <person name="Briner A.E."/>
            <person name="Felis G.E."/>
            <person name="de Vos W.M."/>
            <person name="Barrangou R."/>
            <person name="Klaenhammer T.R."/>
            <person name="Caufield P.W."/>
            <person name="Cui Y."/>
            <person name="Zhang H."/>
            <person name="O'Toole P.W."/>
        </authorList>
    </citation>
    <scope>NUCLEOTIDE SEQUENCE [LARGE SCALE GENOMIC DNA]</scope>
    <source>
        <strain evidence="3 4">DSM 22698</strain>
    </source>
</reference>
<accession>A0A0R2C665</accession>
<dbReference type="SUPFAM" id="SSF47413">
    <property type="entry name" value="lambda repressor-like DNA-binding domains"/>
    <property type="match status" value="1"/>
</dbReference>
<proteinExistence type="predicted"/>
<name>A0A0R2C665_9LACO</name>
<dbReference type="RefSeq" id="WP_056969353.1">
    <property type="nucleotide sequence ID" value="NZ_AYZK01000003.1"/>
</dbReference>
<dbReference type="PANTHER" id="PTHR46797:SF1">
    <property type="entry name" value="METHYLPHOSPHONATE SYNTHASE"/>
    <property type="match status" value="1"/>
</dbReference>
<keyword evidence="4" id="KW-1185">Reference proteome</keyword>
<dbReference type="GO" id="GO:0003700">
    <property type="term" value="F:DNA-binding transcription factor activity"/>
    <property type="evidence" value="ECO:0007669"/>
    <property type="project" value="TreeGrafter"/>
</dbReference>
<dbReference type="GO" id="GO:0005829">
    <property type="term" value="C:cytosol"/>
    <property type="evidence" value="ECO:0007669"/>
    <property type="project" value="TreeGrafter"/>
</dbReference>
<keyword evidence="1" id="KW-0238">DNA-binding</keyword>
<dbReference type="AlphaFoldDB" id="A0A0R2C665"/>
<dbReference type="STRING" id="1423810.FD19_GL001320"/>
<dbReference type="InterPro" id="IPR001387">
    <property type="entry name" value="Cro/C1-type_HTH"/>
</dbReference>
<dbReference type="GO" id="GO:0003677">
    <property type="term" value="F:DNA binding"/>
    <property type="evidence" value="ECO:0007669"/>
    <property type="project" value="UniProtKB-KW"/>
</dbReference>
<dbReference type="PROSITE" id="PS50943">
    <property type="entry name" value="HTH_CROC1"/>
    <property type="match status" value="1"/>
</dbReference>
<evidence type="ECO:0000256" key="1">
    <source>
        <dbReference type="ARBA" id="ARBA00023125"/>
    </source>
</evidence>
<dbReference type="PATRIC" id="fig|1423810.4.peg.1356"/>
<organism evidence="3 4">
    <name type="scientific">Lacticaseibacillus thailandensis DSM 22698 = JCM 13996</name>
    <dbReference type="NCBI Taxonomy" id="1423810"/>
    <lineage>
        <taxon>Bacteria</taxon>
        <taxon>Bacillati</taxon>
        <taxon>Bacillota</taxon>
        <taxon>Bacilli</taxon>
        <taxon>Lactobacillales</taxon>
        <taxon>Lactobacillaceae</taxon>
        <taxon>Lacticaseibacillus</taxon>
    </lineage>
</organism>
<dbReference type="Proteomes" id="UP000051789">
    <property type="component" value="Unassembled WGS sequence"/>
</dbReference>
<evidence type="ECO:0000313" key="4">
    <source>
        <dbReference type="Proteomes" id="UP000051789"/>
    </source>
</evidence>
<sequence>MVETASDYLQRLGKFFHDIRVGRGVTLRAAAGNWSASTLSRFEHGEQDISAVKAVDLMARLGLEDTDFLAFYEAQPGNFPLTVLDDALAHNVKSVVKRRKAYFVEHPEHNTLTQLAAVLLDAAEHWGQPDFRFSDAQEQCLADRLALPEHYMMLEISILKVVGGPASHELLTLLWQRIERLGPKWPLYGIRLLMVWLGAIMDRDISLVDAIEAKLKPIFTHYWDNKFTLEYLPNWTYGEAAVRWLREPTVANEARVHQMVDDLMVMGGVDDARWFKNMFARMQHARVYHNYSIVDHPMTMTASHTIGELLRNQRQYFGLTLHDISQEFSVSALRRFETGDTQLAFGGLTRLLGALGLQPSQFFTYLGRTDNHPLGVIGLRAAYVKLSQFAPSIRYPGPMAVCQQFELEVQDKPTSILREQMFILYTLAGVGDPPTMRRDADRVFALLMQSDLWKIMELMAVQALGSWLTPAQMIPLFQHGRRILDNSPQFLLGRGHFFDGLNRSLVRLVKADNKEDAHEFLQQLDWLPHGQNASPEAWTAIGSWLLALMLVDGDAKAAADCRVFLKRTRRVGHLDAIDTLKQLWSGLVPTDFFA</sequence>
<dbReference type="InterPro" id="IPR050807">
    <property type="entry name" value="TransReg_Diox_bact_type"/>
</dbReference>
<comment type="caution">
    <text evidence="3">The sequence shown here is derived from an EMBL/GenBank/DDBJ whole genome shotgun (WGS) entry which is preliminary data.</text>
</comment>
<dbReference type="InterPro" id="IPR010982">
    <property type="entry name" value="Lambda_DNA-bd_dom_sf"/>
</dbReference>
<dbReference type="SMART" id="SM00530">
    <property type="entry name" value="HTH_XRE"/>
    <property type="match status" value="2"/>
</dbReference>
<dbReference type="PANTHER" id="PTHR46797">
    <property type="entry name" value="HTH-TYPE TRANSCRIPTIONAL REGULATOR"/>
    <property type="match status" value="1"/>
</dbReference>
<evidence type="ECO:0000259" key="2">
    <source>
        <dbReference type="PROSITE" id="PS50943"/>
    </source>
</evidence>
<dbReference type="CDD" id="cd00093">
    <property type="entry name" value="HTH_XRE"/>
    <property type="match status" value="2"/>
</dbReference>